<feature type="domain" description="Ketoreductase" evidence="3">
    <location>
        <begin position="14"/>
        <end position="187"/>
    </location>
</feature>
<dbReference type="InterPro" id="IPR057326">
    <property type="entry name" value="KR_dom"/>
</dbReference>
<protein>
    <submittedName>
        <fullName evidence="4">SDR family oxidoreductase</fullName>
    </submittedName>
</protein>
<proteinExistence type="inferred from homology"/>
<dbReference type="InterPro" id="IPR036291">
    <property type="entry name" value="NAD(P)-bd_dom_sf"/>
</dbReference>
<dbReference type="RefSeq" id="WP_379851384.1">
    <property type="nucleotide sequence ID" value="NZ_JBHSMA010000022.1"/>
</dbReference>
<name>A0ABW0II02_9BACT</name>
<evidence type="ECO:0000313" key="4">
    <source>
        <dbReference type="EMBL" id="MFC5413144.1"/>
    </source>
</evidence>
<dbReference type="PANTHER" id="PTHR42760:SF133">
    <property type="entry name" value="3-OXOACYL-[ACYL-CARRIER-PROTEIN] REDUCTASE"/>
    <property type="match status" value="1"/>
</dbReference>
<dbReference type="EMBL" id="JBHSMA010000022">
    <property type="protein sequence ID" value="MFC5413144.1"/>
    <property type="molecule type" value="Genomic_DNA"/>
</dbReference>
<keyword evidence="2" id="KW-0560">Oxidoreductase</keyword>
<gene>
    <name evidence="4" type="ORF">ACFPMF_27735</name>
</gene>
<evidence type="ECO:0000256" key="1">
    <source>
        <dbReference type="ARBA" id="ARBA00006484"/>
    </source>
</evidence>
<dbReference type="SUPFAM" id="SSF51735">
    <property type="entry name" value="NAD(P)-binding Rossmann-fold domains"/>
    <property type="match status" value="1"/>
</dbReference>
<dbReference type="PRINTS" id="PR00080">
    <property type="entry name" value="SDRFAMILY"/>
</dbReference>
<dbReference type="PANTHER" id="PTHR42760">
    <property type="entry name" value="SHORT-CHAIN DEHYDROGENASES/REDUCTASES FAMILY MEMBER"/>
    <property type="match status" value="1"/>
</dbReference>
<organism evidence="4 5">
    <name type="scientific">Larkinella bovis</name>
    <dbReference type="NCBI Taxonomy" id="683041"/>
    <lineage>
        <taxon>Bacteria</taxon>
        <taxon>Pseudomonadati</taxon>
        <taxon>Bacteroidota</taxon>
        <taxon>Cytophagia</taxon>
        <taxon>Cytophagales</taxon>
        <taxon>Spirosomataceae</taxon>
        <taxon>Larkinella</taxon>
    </lineage>
</organism>
<dbReference type="Pfam" id="PF13561">
    <property type="entry name" value="adh_short_C2"/>
    <property type="match status" value="1"/>
</dbReference>
<dbReference type="Gene3D" id="3.40.50.720">
    <property type="entry name" value="NAD(P)-binding Rossmann-like Domain"/>
    <property type="match status" value="1"/>
</dbReference>
<sequence length="264" mass="28012">MIDQQRSTAELDGKIALVTGATKGIGRAIADRLTQAGAVVISTARTKPEDMSVSQHFIAADLTKPDESTQVVNEVNQRFGGLDILVNNMGANTLPAGGFSALTDAHWQEALQVNLLAAVRLDRAFLPRMLSQKSGVIIHISSTSGLFPIWESTMAYSTAKAALNAYSKTLSNEVAPSGVRVMTVSPGLNKTEAMAAFIEQLAERTGVSTEMMTQNLFARLGGVPLGRMAEPEETAELVCFLASPRASYITGANYIVDGGNLPVV</sequence>
<evidence type="ECO:0000259" key="3">
    <source>
        <dbReference type="SMART" id="SM00822"/>
    </source>
</evidence>
<dbReference type="NCBIfam" id="NF005095">
    <property type="entry name" value="PRK06523.1"/>
    <property type="match status" value="1"/>
</dbReference>
<reference evidence="5" key="1">
    <citation type="journal article" date="2019" name="Int. J. Syst. Evol. Microbiol.">
        <title>The Global Catalogue of Microorganisms (GCM) 10K type strain sequencing project: providing services to taxonomists for standard genome sequencing and annotation.</title>
        <authorList>
            <consortium name="The Broad Institute Genomics Platform"/>
            <consortium name="The Broad Institute Genome Sequencing Center for Infectious Disease"/>
            <person name="Wu L."/>
            <person name="Ma J."/>
        </authorList>
    </citation>
    <scope>NUCLEOTIDE SEQUENCE [LARGE SCALE GENOMIC DNA]</scope>
    <source>
        <strain evidence="5">CCUG 55250</strain>
    </source>
</reference>
<dbReference type="Proteomes" id="UP001596106">
    <property type="component" value="Unassembled WGS sequence"/>
</dbReference>
<comment type="similarity">
    <text evidence="1">Belongs to the short-chain dehydrogenases/reductases (SDR) family.</text>
</comment>
<evidence type="ECO:0000313" key="5">
    <source>
        <dbReference type="Proteomes" id="UP001596106"/>
    </source>
</evidence>
<dbReference type="PRINTS" id="PR00081">
    <property type="entry name" value="GDHRDH"/>
</dbReference>
<evidence type="ECO:0000256" key="2">
    <source>
        <dbReference type="ARBA" id="ARBA00023002"/>
    </source>
</evidence>
<dbReference type="SMART" id="SM00822">
    <property type="entry name" value="PKS_KR"/>
    <property type="match status" value="1"/>
</dbReference>
<accession>A0ABW0II02</accession>
<comment type="caution">
    <text evidence="4">The sequence shown here is derived from an EMBL/GenBank/DDBJ whole genome shotgun (WGS) entry which is preliminary data.</text>
</comment>
<dbReference type="InterPro" id="IPR002347">
    <property type="entry name" value="SDR_fam"/>
</dbReference>
<keyword evidence="5" id="KW-1185">Reference proteome</keyword>